<reference evidence="1" key="1">
    <citation type="submission" date="2019-04" db="EMBL/GenBank/DDBJ databases">
        <title>Friends and foes A comparative genomics study of 23 Aspergillus species from section Flavi.</title>
        <authorList>
            <consortium name="DOE Joint Genome Institute"/>
            <person name="Kjaerbolling I."/>
            <person name="Vesth T."/>
            <person name="Frisvad J.C."/>
            <person name="Nybo J.L."/>
            <person name="Theobald S."/>
            <person name="Kildgaard S."/>
            <person name="Isbrandt T."/>
            <person name="Kuo A."/>
            <person name="Sato A."/>
            <person name="Lyhne E.K."/>
            <person name="Kogle M.E."/>
            <person name="Wiebenga A."/>
            <person name="Kun R.S."/>
            <person name="Lubbers R.J."/>
            <person name="Makela M.R."/>
            <person name="Barry K."/>
            <person name="Chovatia M."/>
            <person name="Clum A."/>
            <person name="Daum C."/>
            <person name="Haridas S."/>
            <person name="He G."/>
            <person name="LaButti K."/>
            <person name="Lipzen A."/>
            <person name="Mondo S."/>
            <person name="Riley R."/>
            <person name="Salamov A."/>
            <person name="Simmons B.A."/>
            <person name="Magnuson J.K."/>
            <person name="Henrissat B."/>
            <person name="Mortensen U.H."/>
            <person name="Larsen T.O."/>
            <person name="Devries R.P."/>
            <person name="Grigoriev I.V."/>
            <person name="Machida M."/>
            <person name="Baker S.E."/>
            <person name="Andersen M.R."/>
        </authorList>
    </citation>
    <scope>NUCLEOTIDE SEQUENCE [LARGE SCALE GENOMIC DNA]</scope>
    <source>
        <strain evidence="1">CBS 121.62</strain>
    </source>
</reference>
<name>A0A5N6H0R6_ASPFL</name>
<protein>
    <submittedName>
        <fullName evidence="1">Uncharacterized protein</fullName>
    </submittedName>
</protein>
<dbReference type="Proteomes" id="UP000325434">
    <property type="component" value="Unassembled WGS sequence"/>
</dbReference>
<dbReference type="AlphaFoldDB" id="A0A5N6H0R6"/>
<sequence>MPVEDAFLEIITHGPYHLDPKEEIEELCIVIHHALAPTLREQKKVQRSRSGTGPSPACAFRGKTHCYKHTEASRQHNTTTNNQQLVCAYHVTRTVSKYAAFNPLYDQKTPLRGLVSTLRFGCITLATAVSSIKRRRPQLVLSLFRPYESNI</sequence>
<evidence type="ECO:0000313" key="1">
    <source>
        <dbReference type="EMBL" id="KAB8247825.1"/>
    </source>
</evidence>
<gene>
    <name evidence="1" type="ORF">BDV35DRAFT_391604</name>
</gene>
<dbReference type="EMBL" id="ML734585">
    <property type="protein sequence ID" value="KAB8247825.1"/>
    <property type="molecule type" value="Genomic_DNA"/>
</dbReference>
<accession>A0A5N6H0R6</accession>
<proteinExistence type="predicted"/>
<organism evidence="1">
    <name type="scientific">Aspergillus flavus</name>
    <dbReference type="NCBI Taxonomy" id="5059"/>
    <lineage>
        <taxon>Eukaryota</taxon>
        <taxon>Fungi</taxon>
        <taxon>Dikarya</taxon>
        <taxon>Ascomycota</taxon>
        <taxon>Pezizomycotina</taxon>
        <taxon>Eurotiomycetes</taxon>
        <taxon>Eurotiomycetidae</taxon>
        <taxon>Eurotiales</taxon>
        <taxon>Aspergillaceae</taxon>
        <taxon>Aspergillus</taxon>
        <taxon>Aspergillus subgen. Circumdati</taxon>
    </lineage>
</organism>